<dbReference type="Pfam" id="PF00496">
    <property type="entry name" value="SBP_bac_5"/>
    <property type="match status" value="1"/>
</dbReference>
<feature type="domain" description="Solute-binding protein family 5" evidence="6">
    <location>
        <begin position="79"/>
        <end position="454"/>
    </location>
</feature>
<keyword evidence="4 5" id="KW-0732">Signal</keyword>
<comment type="similarity">
    <text evidence="2">Belongs to the bacterial solute-binding protein 5 family.</text>
</comment>
<dbReference type="Gene3D" id="3.90.76.10">
    <property type="entry name" value="Dipeptide-binding Protein, Domain 1"/>
    <property type="match status" value="1"/>
</dbReference>
<evidence type="ECO:0000256" key="2">
    <source>
        <dbReference type="ARBA" id="ARBA00005695"/>
    </source>
</evidence>
<evidence type="ECO:0000256" key="3">
    <source>
        <dbReference type="ARBA" id="ARBA00022448"/>
    </source>
</evidence>
<dbReference type="PIRSF" id="PIRSF002741">
    <property type="entry name" value="MppA"/>
    <property type="match status" value="1"/>
</dbReference>
<evidence type="ECO:0000256" key="4">
    <source>
        <dbReference type="ARBA" id="ARBA00022729"/>
    </source>
</evidence>
<dbReference type="GO" id="GO:0043190">
    <property type="term" value="C:ATP-binding cassette (ABC) transporter complex"/>
    <property type="evidence" value="ECO:0007669"/>
    <property type="project" value="InterPro"/>
</dbReference>
<dbReference type="RefSeq" id="WP_021703959.1">
    <property type="nucleotide sequence ID" value="NZ_BATJ01000002.1"/>
</dbReference>
<keyword evidence="8" id="KW-1185">Reference proteome</keyword>
<feature type="chain" id="PRO_5004638735" evidence="5">
    <location>
        <begin position="24"/>
        <end position="538"/>
    </location>
</feature>
<dbReference type="GO" id="GO:1904680">
    <property type="term" value="F:peptide transmembrane transporter activity"/>
    <property type="evidence" value="ECO:0007669"/>
    <property type="project" value="TreeGrafter"/>
</dbReference>
<dbReference type="Gene3D" id="3.40.190.10">
    <property type="entry name" value="Periplasmic binding protein-like II"/>
    <property type="match status" value="1"/>
</dbReference>
<dbReference type="Gene3D" id="3.10.105.10">
    <property type="entry name" value="Dipeptide-binding Protein, Domain 3"/>
    <property type="match status" value="1"/>
</dbReference>
<evidence type="ECO:0000256" key="5">
    <source>
        <dbReference type="SAM" id="SignalP"/>
    </source>
</evidence>
<comment type="subcellular location">
    <subcellularLocation>
        <location evidence="1">Cell envelope</location>
    </subcellularLocation>
</comment>
<dbReference type="InterPro" id="IPR039424">
    <property type="entry name" value="SBP_5"/>
</dbReference>
<proteinExistence type="inferred from homology"/>
<comment type="caution">
    <text evidence="7">The sequence shown here is derived from an EMBL/GenBank/DDBJ whole genome shotgun (WGS) entry which is preliminary data.</text>
</comment>
<dbReference type="EMBL" id="BATJ01000002">
    <property type="protein sequence ID" value="GAD65968.1"/>
    <property type="molecule type" value="Genomic_DNA"/>
</dbReference>
<name>U3BGZ1_VIBPR</name>
<keyword evidence="3" id="KW-0813">Transport</keyword>
<dbReference type="GO" id="GO:0015833">
    <property type="term" value="P:peptide transport"/>
    <property type="evidence" value="ECO:0007669"/>
    <property type="project" value="TreeGrafter"/>
</dbReference>
<dbReference type="InterPro" id="IPR000914">
    <property type="entry name" value="SBP_5_dom"/>
</dbReference>
<evidence type="ECO:0000313" key="8">
    <source>
        <dbReference type="Proteomes" id="UP000016570"/>
    </source>
</evidence>
<dbReference type="Proteomes" id="UP000016570">
    <property type="component" value="Unassembled WGS sequence"/>
</dbReference>
<gene>
    <name evidence="7" type="ORF">VPR01S_02_02190</name>
</gene>
<dbReference type="SUPFAM" id="SSF53850">
    <property type="entry name" value="Periplasmic binding protein-like II"/>
    <property type="match status" value="1"/>
</dbReference>
<reference evidence="7 8" key="1">
    <citation type="submission" date="2013-09" db="EMBL/GenBank/DDBJ databases">
        <title>Whole genome shotgun sequence of Vibrio proteolyticus NBRC 13287.</title>
        <authorList>
            <person name="Isaki S."/>
            <person name="Hosoyama A."/>
            <person name="Numata M."/>
            <person name="Hashimoto M."/>
            <person name="Hosoyama Y."/>
            <person name="Tsuchikane K."/>
            <person name="Noguchi M."/>
            <person name="Hirakata S."/>
            <person name="Ichikawa N."/>
            <person name="Ohji S."/>
            <person name="Yamazoe A."/>
            <person name="Fujita N."/>
        </authorList>
    </citation>
    <scope>NUCLEOTIDE SEQUENCE [LARGE SCALE GENOMIC DNA]</scope>
    <source>
        <strain evidence="7 8">NBRC 13287</strain>
    </source>
</reference>
<accession>U3BGZ1</accession>
<evidence type="ECO:0000259" key="6">
    <source>
        <dbReference type="Pfam" id="PF00496"/>
    </source>
</evidence>
<evidence type="ECO:0000313" key="7">
    <source>
        <dbReference type="EMBL" id="GAD65968.1"/>
    </source>
</evidence>
<dbReference type="PANTHER" id="PTHR30290">
    <property type="entry name" value="PERIPLASMIC BINDING COMPONENT OF ABC TRANSPORTER"/>
    <property type="match status" value="1"/>
</dbReference>
<organism evidence="7 8">
    <name type="scientific">Vibrio proteolyticus NBRC 13287</name>
    <dbReference type="NCBI Taxonomy" id="1219065"/>
    <lineage>
        <taxon>Bacteria</taxon>
        <taxon>Pseudomonadati</taxon>
        <taxon>Pseudomonadota</taxon>
        <taxon>Gammaproteobacteria</taxon>
        <taxon>Vibrionales</taxon>
        <taxon>Vibrionaceae</taxon>
        <taxon>Vibrio</taxon>
    </lineage>
</organism>
<evidence type="ECO:0000256" key="1">
    <source>
        <dbReference type="ARBA" id="ARBA00004196"/>
    </source>
</evidence>
<dbReference type="PANTHER" id="PTHR30290:SF10">
    <property type="entry name" value="PERIPLASMIC OLIGOPEPTIDE-BINDING PROTEIN-RELATED"/>
    <property type="match status" value="1"/>
</dbReference>
<dbReference type="CDD" id="cd08504">
    <property type="entry name" value="PBP2_OppA"/>
    <property type="match status" value="1"/>
</dbReference>
<dbReference type="InterPro" id="IPR030678">
    <property type="entry name" value="Peptide/Ni-bd"/>
</dbReference>
<dbReference type="FunFam" id="3.10.105.10:FF:000001">
    <property type="entry name" value="Oligopeptide ABC transporter, oligopeptide-binding protein"/>
    <property type="match status" value="1"/>
</dbReference>
<dbReference type="AlphaFoldDB" id="U3BGZ1"/>
<protein>
    <submittedName>
        <fullName evidence="7">Putative ABC transporter substrate-binding protein</fullName>
    </submittedName>
</protein>
<feature type="signal peptide" evidence="5">
    <location>
        <begin position="1"/>
        <end position="23"/>
    </location>
</feature>
<dbReference type="GO" id="GO:0030288">
    <property type="term" value="C:outer membrane-bounded periplasmic space"/>
    <property type="evidence" value="ECO:0007669"/>
    <property type="project" value="TreeGrafter"/>
</dbReference>
<dbReference type="STRING" id="1219065.VPR01S_02_02190"/>
<dbReference type="FunFam" id="3.90.76.10:FF:000001">
    <property type="entry name" value="Oligopeptide ABC transporter substrate-binding protein"/>
    <property type="match status" value="1"/>
</dbReference>
<sequence length="538" mass="60049">MKKNRLAGAVYAALLLSPLPVSAATLAEGDVLAKEQFLVRGNGAEPSTLDPAFVDSGSPGDVIVNDMFEGLLIENLQGEIVGGLAQSWQTSTDGKTVTFHLKPATWSDGQPITAEDFVFAWQRAVDPSTGNSTGFNLTTANVLNAQAVLSGATDVSQLGVAAPDAHTFVVTLTQPTPHFLSMMSIKTFAPVPKHKVEKFGENWTRPEHIVTSGAYTLKRWVPNEYVDVTKNPRYYDAEHTYIDGVRYLALSSQNAEFVRFMSGEIDMTNRVQLEYYQKLSKDNPNLIRSLRLLGAYVYDFNTQRAPFDNPDVRRALSMMIDRDTLVEKVTGQGEPPAYSVVPDIIPDYRAAQPEFASWDTTQRIETARALLKEAGYDDKHPLKITLTYNTSENHKRIALAIASMWKPLGVKVELNNMEWNAYLNAKSNGDFTVARSFAFGDFAEPSAVLNSFRCHDVNNSTQYCNEQVDKLLQSAAKASDQQQRYQYYEQAERLIVNDAPIIPLHFYKHTRLVNAKLKGFPDNNPKGNIYAKDMYFVE</sequence>
<dbReference type="eggNOG" id="COG4166">
    <property type="taxonomic scope" value="Bacteria"/>
</dbReference>